<sequence>MARSSPLLITFLTVIAAATSVTGDNKVGICFGRNSDDLPPPFAIVDIVKNNHISKVRLFNTDAPTLQAFKDSGIELMIGVPNENLTYIANGGVDAAANWLKTNIFNHVPANQVKYIAVGNEVLLRDTFYAESIVPAMKNLHQALKNQNLDKKIKLSSPQASSVVGSSSPPSSAAFTEAALPVIRPLLAFLKETGAPLMVNTYPYFAYASDPKNVPLSFTLFSSDAPPVQDSGITYTNMFEASLDAFVVAMEKEGYTDIPLTVTETGWPTAGGIGAEPTKAAVYNNNVIMRALAGKGTPKRPKIPVEVYLFDLLDENLKEGSEFEKYFGIFNLDGSTAFSVRFA</sequence>
<reference evidence="2" key="1">
    <citation type="journal article" date="2022" name="Nat. Commun.">
        <title>Chromosome evolution and the genetic basis of agronomically important traits in greater yam.</title>
        <authorList>
            <person name="Bredeson J.V."/>
            <person name="Lyons J.B."/>
            <person name="Oniyinde I.O."/>
            <person name="Okereke N.R."/>
            <person name="Kolade O."/>
            <person name="Nnabue I."/>
            <person name="Nwadili C.O."/>
            <person name="Hribova E."/>
            <person name="Parker M."/>
            <person name="Nwogha J."/>
            <person name="Shu S."/>
            <person name="Carlson J."/>
            <person name="Kariba R."/>
            <person name="Muthemba S."/>
            <person name="Knop K."/>
            <person name="Barton G.J."/>
            <person name="Sherwood A.V."/>
            <person name="Lopez-Montes A."/>
            <person name="Asiedu R."/>
            <person name="Jamnadass R."/>
            <person name="Muchugi A."/>
            <person name="Goodstein D."/>
            <person name="Egesi C.N."/>
            <person name="Featherston J."/>
            <person name="Asfaw A."/>
            <person name="Simpson G.G."/>
            <person name="Dolezel J."/>
            <person name="Hendre P.S."/>
            <person name="Van Deynze A."/>
            <person name="Kumar P.L."/>
            <person name="Obidiegwu J.E."/>
            <person name="Bhattacharjee R."/>
            <person name="Rokhsar D.S."/>
        </authorList>
    </citation>
    <scope>NUCLEOTIDE SEQUENCE [LARGE SCALE GENOMIC DNA]</scope>
    <source>
        <strain evidence="2">cv. TDa95/00328</strain>
    </source>
</reference>
<keyword evidence="2" id="KW-1185">Reference proteome</keyword>
<comment type="caution">
    <text evidence="1">The sequence shown here is derived from an EMBL/GenBank/DDBJ whole genome shotgun (WGS) entry which is preliminary data.</text>
</comment>
<protein>
    <submittedName>
        <fullName evidence="1">Glycoside hydrolase family 17 protein</fullName>
        <ecNumber evidence="1">3.2.1.39</ecNumber>
    </submittedName>
</protein>
<keyword evidence="1" id="KW-0378">Hydrolase</keyword>
<gene>
    <name evidence="1" type="ORF">IHE45_04G073600</name>
</gene>
<evidence type="ECO:0000313" key="1">
    <source>
        <dbReference type="EMBL" id="KAH7685956.1"/>
    </source>
</evidence>
<dbReference type="Proteomes" id="UP000827976">
    <property type="component" value="Chromosome 4"/>
</dbReference>
<proteinExistence type="predicted"/>
<accession>A0ACB7WE34</accession>
<evidence type="ECO:0000313" key="2">
    <source>
        <dbReference type="Proteomes" id="UP000827976"/>
    </source>
</evidence>
<dbReference type="EC" id="3.2.1.39" evidence="1"/>
<name>A0ACB7WE34_DIOAL</name>
<keyword evidence="1" id="KW-0326">Glycosidase</keyword>
<organism evidence="1 2">
    <name type="scientific">Dioscorea alata</name>
    <name type="common">Purple yam</name>
    <dbReference type="NCBI Taxonomy" id="55571"/>
    <lineage>
        <taxon>Eukaryota</taxon>
        <taxon>Viridiplantae</taxon>
        <taxon>Streptophyta</taxon>
        <taxon>Embryophyta</taxon>
        <taxon>Tracheophyta</taxon>
        <taxon>Spermatophyta</taxon>
        <taxon>Magnoliopsida</taxon>
        <taxon>Liliopsida</taxon>
        <taxon>Dioscoreales</taxon>
        <taxon>Dioscoreaceae</taxon>
        <taxon>Dioscorea</taxon>
    </lineage>
</organism>
<dbReference type="EMBL" id="CM037014">
    <property type="protein sequence ID" value="KAH7685956.1"/>
    <property type="molecule type" value="Genomic_DNA"/>
</dbReference>